<evidence type="ECO:0000256" key="1">
    <source>
        <dbReference type="ARBA" id="ARBA00004123"/>
    </source>
</evidence>
<evidence type="ECO:0000256" key="2">
    <source>
        <dbReference type="ARBA" id="ARBA00022676"/>
    </source>
</evidence>
<dbReference type="EMBL" id="CAJPWZ010001851">
    <property type="protein sequence ID" value="CAG2225536.1"/>
    <property type="molecule type" value="Genomic_DNA"/>
</dbReference>
<evidence type="ECO:0000313" key="7">
    <source>
        <dbReference type="Proteomes" id="UP000683360"/>
    </source>
</evidence>
<keyword evidence="5" id="KW-0539">Nucleus</keyword>
<evidence type="ECO:0000256" key="4">
    <source>
        <dbReference type="ARBA" id="ARBA00023027"/>
    </source>
</evidence>
<evidence type="ECO:0000313" key="6">
    <source>
        <dbReference type="EMBL" id="CAG2225536.1"/>
    </source>
</evidence>
<keyword evidence="4" id="KW-0520">NAD</keyword>
<keyword evidence="2" id="KW-0328">Glycosyltransferase</keyword>
<dbReference type="InterPro" id="IPR052056">
    <property type="entry name" value="Mono-ARTD/PARP"/>
</dbReference>
<dbReference type="GO" id="GO:0005737">
    <property type="term" value="C:cytoplasm"/>
    <property type="evidence" value="ECO:0007669"/>
    <property type="project" value="TreeGrafter"/>
</dbReference>
<dbReference type="PANTHER" id="PTHR14453">
    <property type="entry name" value="PARP/ZINC FINGER CCCH TYPE DOMAIN CONTAINING PROTEIN"/>
    <property type="match status" value="1"/>
</dbReference>
<sequence length="215" mass="26281">MERWKTGTSKEDKTHYDFVKSWWAQDEQQGYYKDFKDNDVEEIRRWNAERHENKKDFRERWTGDHTNENLKVIPLDENCYEYRTVEESFKMNNENFRIVQIFRIENKEAYELHTSFGKTVMKKLNDNTHTPINNIYGMELRERPLLTSMKMVLIEITMEKMIWTRGKDLKEPPRDINNSRYDSAVDDVNDPKIHVMFRDNQAYPEYLIQFNRARY</sequence>
<evidence type="ECO:0000256" key="5">
    <source>
        <dbReference type="ARBA" id="ARBA00023242"/>
    </source>
</evidence>
<dbReference type="OrthoDB" id="406099at2759"/>
<comment type="caution">
    <text evidence="6">The sequence shown here is derived from an EMBL/GenBank/DDBJ whole genome shotgun (WGS) entry which is preliminary data.</text>
</comment>
<organism evidence="6 7">
    <name type="scientific">Mytilus edulis</name>
    <name type="common">Blue mussel</name>
    <dbReference type="NCBI Taxonomy" id="6550"/>
    <lineage>
        <taxon>Eukaryota</taxon>
        <taxon>Metazoa</taxon>
        <taxon>Spiralia</taxon>
        <taxon>Lophotrochozoa</taxon>
        <taxon>Mollusca</taxon>
        <taxon>Bivalvia</taxon>
        <taxon>Autobranchia</taxon>
        <taxon>Pteriomorphia</taxon>
        <taxon>Mytilida</taxon>
        <taxon>Mytiloidea</taxon>
        <taxon>Mytilidae</taxon>
        <taxon>Mytilinae</taxon>
        <taxon>Mytilus</taxon>
    </lineage>
</organism>
<comment type="subcellular location">
    <subcellularLocation>
        <location evidence="1">Nucleus</location>
    </subcellularLocation>
</comment>
<name>A0A8S3SVD0_MYTED</name>
<dbReference type="GO" id="GO:0010629">
    <property type="term" value="P:negative regulation of gene expression"/>
    <property type="evidence" value="ECO:0007669"/>
    <property type="project" value="TreeGrafter"/>
</dbReference>
<dbReference type="AlphaFoldDB" id="A0A8S3SVD0"/>
<evidence type="ECO:0000256" key="3">
    <source>
        <dbReference type="ARBA" id="ARBA00022679"/>
    </source>
</evidence>
<reference evidence="6" key="1">
    <citation type="submission" date="2021-03" db="EMBL/GenBank/DDBJ databases">
        <authorList>
            <person name="Bekaert M."/>
        </authorList>
    </citation>
    <scope>NUCLEOTIDE SEQUENCE</scope>
</reference>
<dbReference type="PANTHER" id="PTHR14453:SF67">
    <property type="entry name" value="POLY [ADP-RIBOSE] POLYMERASE"/>
    <property type="match status" value="1"/>
</dbReference>
<keyword evidence="3" id="KW-0808">Transferase</keyword>
<dbReference type="Proteomes" id="UP000683360">
    <property type="component" value="Unassembled WGS sequence"/>
</dbReference>
<dbReference type="Gene3D" id="3.90.228.10">
    <property type="match status" value="2"/>
</dbReference>
<gene>
    <name evidence="6" type="ORF">MEDL_38677</name>
</gene>
<dbReference type="GO" id="GO:0005634">
    <property type="term" value="C:nucleus"/>
    <property type="evidence" value="ECO:0007669"/>
    <property type="project" value="UniProtKB-SubCell"/>
</dbReference>
<accession>A0A8S3SVD0</accession>
<keyword evidence="7" id="KW-1185">Reference proteome</keyword>
<proteinExistence type="predicted"/>
<dbReference type="GO" id="GO:0016757">
    <property type="term" value="F:glycosyltransferase activity"/>
    <property type="evidence" value="ECO:0007669"/>
    <property type="project" value="UniProtKB-KW"/>
</dbReference>
<dbReference type="SUPFAM" id="SSF56399">
    <property type="entry name" value="ADP-ribosylation"/>
    <property type="match status" value="1"/>
</dbReference>
<dbReference type="GO" id="GO:0003714">
    <property type="term" value="F:transcription corepressor activity"/>
    <property type="evidence" value="ECO:0007669"/>
    <property type="project" value="TreeGrafter"/>
</dbReference>
<protein>
    <submittedName>
        <fullName evidence="6">Uncharacterized protein</fullName>
    </submittedName>
</protein>